<dbReference type="InterPro" id="IPR007627">
    <property type="entry name" value="RNA_pol_sigma70_r2"/>
</dbReference>
<dbReference type="InterPro" id="IPR013324">
    <property type="entry name" value="RNA_pol_sigma_r3/r4-like"/>
</dbReference>
<evidence type="ECO:0000256" key="4">
    <source>
        <dbReference type="ARBA" id="ARBA00023125"/>
    </source>
</evidence>
<comment type="similarity">
    <text evidence="1">Belongs to the sigma-70 factor family. ECF subfamily.</text>
</comment>
<dbReference type="InterPro" id="IPR013325">
    <property type="entry name" value="RNA_pol_sigma_r2"/>
</dbReference>
<keyword evidence="3" id="KW-0731">Sigma factor</keyword>
<feature type="domain" description="RNA polymerase sigma factor 70 region 4 type 2" evidence="7">
    <location>
        <begin position="125"/>
        <end position="176"/>
    </location>
</feature>
<dbReference type="PANTHER" id="PTHR43133">
    <property type="entry name" value="RNA POLYMERASE ECF-TYPE SIGMA FACTO"/>
    <property type="match status" value="1"/>
</dbReference>
<dbReference type="InterPro" id="IPR013249">
    <property type="entry name" value="RNA_pol_sigma70_r4_t2"/>
</dbReference>
<evidence type="ECO:0000256" key="3">
    <source>
        <dbReference type="ARBA" id="ARBA00023082"/>
    </source>
</evidence>
<evidence type="ECO:0000256" key="1">
    <source>
        <dbReference type="ARBA" id="ARBA00010641"/>
    </source>
</evidence>
<evidence type="ECO:0000313" key="9">
    <source>
        <dbReference type="Proteomes" id="UP001597525"/>
    </source>
</evidence>
<feature type="domain" description="RNA polymerase sigma-70 region 2" evidence="6">
    <location>
        <begin position="28"/>
        <end position="93"/>
    </location>
</feature>
<dbReference type="Gene3D" id="1.10.10.10">
    <property type="entry name" value="Winged helix-like DNA-binding domain superfamily/Winged helix DNA-binding domain"/>
    <property type="match status" value="1"/>
</dbReference>
<reference evidence="9" key="1">
    <citation type="journal article" date="2019" name="Int. J. Syst. Evol. Microbiol.">
        <title>The Global Catalogue of Microorganisms (GCM) 10K type strain sequencing project: providing services to taxonomists for standard genome sequencing and annotation.</title>
        <authorList>
            <consortium name="The Broad Institute Genomics Platform"/>
            <consortium name="The Broad Institute Genome Sequencing Center for Infectious Disease"/>
            <person name="Wu L."/>
            <person name="Ma J."/>
        </authorList>
    </citation>
    <scope>NUCLEOTIDE SEQUENCE [LARGE SCALE GENOMIC DNA]</scope>
    <source>
        <strain evidence="9">KCTC 22814</strain>
    </source>
</reference>
<comment type="caution">
    <text evidence="8">The sequence shown here is derived from an EMBL/GenBank/DDBJ whole genome shotgun (WGS) entry which is preliminary data.</text>
</comment>
<dbReference type="PANTHER" id="PTHR43133:SF8">
    <property type="entry name" value="RNA POLYMERASE SIGMA FACTOR HI_1459-RELATED"/>
    <property type="match status" value="1"/>
</dbReference>
<dbReference type="InterPro" id="IPR014284">
    <property type="entry name" value="RNA_pol_sigma-70_dom"/>
</dbReference>
<evidence type="ECO:0000259" key="7">
    <source>
        <dbReference type="Pfam" id="PF08281"/>
    </source>
</evidence>
<keyword evidence="2" id="KW-0805">Transcription regulation</keyword>
<dbReference type="SUPFAM" id="SSF88946">
    <property type="entry name" value="Sigma2 domain of RNA polymerase sigma factors"/>
    <property type="match status" value="1"/>
</dbReference>
<dbReference type="Proteomes" id="UP001597525">
    <property type="component" value="Unassembled WGS sequence"/>
</dbReference>
<accession>A0ABW6BM51</accession>
<dbReference type="Pfam" id="PF08281">
    <property type="entry name" value="Sigma70_r4_2"/>
    <property type="match status" value="1"/>
</dbReference>
<evidence type="ECO:0000259" key="6">
    <source>
        <dbReference type="Pfam" id="PF04542"/>
    </source>
</evidence>
<evidence type="ECO:0000256" key="5">
    <source>
        <dbReference type="ARBA" id="ARBA00023163"/>
    </source>
</evidence>
<proteinExistence type="inferred from homology"/>
<dbReference type="EMBL" id="JBHUPB010000015">
    <property type="protein sequence ID" value="MFD2970193.1"/>
    <property type="molecule type" value="Genomic_DNA"/>
</dbReference>
<name>A0ABW6BM51_9SPHI</name>
<dbReference type="InterPro" id="IPR039425">
    <property type="entry name" value="RNA_pol_sigma-70-like"/>
</dbReference>
<dbReference type="InterPro" id="IPR036388">
    <property type="entry name" value="WH-like_DNA-bd_sf"/>
</dbReference>
<keyword evidence="5" id="KW-0804">Transcription</keyword>
<dbReference type="SUPFAM" id="SSF88659">
    <property type="entry name" value="Sigma3 and sigma4 domains of RNA polymerase sigma factors"/>
    <property type="match status" value="1"/>
</dbReference>
<organism evidence="8 9">
    <name type="scientific">Sphingobacterium bambusae</name>
    <dbReference type="NCBI Taxonomy" id="662858"/>
    <lineage>
        <taxon>Bacteria</taxon>
        <taxon>Pseudomonadati</taxon>
        <taxon>Bacteroidota</taxon>
        <taxon>Sphingobacteriia</taxon>
        <taxon>Sphingobacteriales</taxon>
        <taxon>Sphingobacteriaceae</taxon>
        <taxon>Sphingobacterium</taxon>
    </lineage>
</organism>
<dbReference type="Pfam" id="PF04542">
    <property type="entry name" value="Sigma70_r2"/>
    <property type="match status" value="1"/>
</dbReference>
<dbReference type="RefSeq" id="WP_320183674.1">
    <property type="nucleotide sequence ID" value="NZ_CP138332.1"/>
</dbReference>
<evidence type="ECO:0000313" key="8">
    <source>
        <dbReference type="EMBL" id="MFD2970193.1"/>
    </source>
</evidence>
<keyword evidence="9" id="KW-1185">Reference proteome</keyword>
<sequence length="204" mass="24133">MAQIIPLYKNWLVAIKESDSRSAFSAIYAQFWKDLFGHALKRLKDEQQAEDIVQELFVQFWEQRQKLDIDMNLPAYLYGMLKFKIIDFFNSNKVKPQLLAYWAEDMHHYVQHHPEELDAYLHLEELLEEELQKMPHNMKEAIVLKWDQLSIREIAEKLNLSEQTVKNNLTEGSKRLQRSLLQRGNGRYSVLLCLAVQSVALLTR</sequence>
<gene>
    <name evidence="8" type="ORF">ACFS7Y_22570</name>
</gene>
<protein>
    <submittedName>
        <fullName evidence="8">RNA polymerase sigma factor</fullName>
    </submittedName>
</protein>
<keyword evidence="4" id="KW-0238">DNA-binding</keyword>
<dbReference type="Gene3D" id="1.10.1740.10">
    <property type="match status" value="1"/>
</dbReference>
<dbReference type="NCBIfam" id="TIGR02937">
    <property type="entry name" value="sigma70-ECF"/>
    <property type="match status" value="1"/>
</dbReference>
<evidence type="ECO:0000256" key="2">
    <source>
        <dbReference type="ARBA" id="ARBA00023015"/>
    </source>
</evidence>